<feature type="transmembrane region" description="Helical" evidence="6">
    <location>
        <begin position="122"/>
        <end position="141"/>
    </location>
</feature>
<comment type="subcellular location">
    <subcellularLocation>
        <location evidence="1">Cell membrane</location>
        <topology evidence="1">Multi-pass membrane protein</topology>
    </subcellularLocation>
</comment>
<dbReference type="SUPFAM" id="SSF103473">
    <property type="entry name" value="MFS general substrate transporter"/>
    <property type="match status" value="1"/>
</dbReference>
<comment type="caution">
    <text evidence="8">The sequence shown here is derived from an EMBL/GenBank/DDBJ whole genome shotgun (WGS) entry which is preliminary data.</text>
</comment>
<reference evidence="8 9" key="1">
    <citation type="submission" date="2021-02" db="EMBL/GenBank/DDBJ databases">
        <title>Streptomyces spirodelae sp. nov., isolated from duckweed.</title>
        <authorList>
            <person name="Saimee Y."/>
            <person name="Duangmal K."/>
        </authorList>
    </citation>
    <scope>NUCLEOTIDE SEQUENCE [LARGE SCALE GENOMIC DNA]</scope>
    <source>
        <strain evidence="8 9">DSM 42105</strain>
    </source>
</reference>
<feature type="transmembrane region" description="Helical" evidence="6">
    <location>
        <begin position="99"/>
        <end position="116"/>
    </location>
</feature>
<dbReference type="CDD" id="cd17393">
    <property type="entry name" value="MFS_MosC_like"/>
    <property type="match status" value="1"/>
</dbReference>
<dbReference type="Gene3D" id="1.20.1250.20">
    <property type="entry name" value="MFS general substrate transporter like domains"/>
    <property type="match status" value="2"/>
</dbReference>
<protein>
    <submittedName>
        <fullName evidence="8">MFS transporter</fullName>
    </submittedName>
</protein>
<feature type="transmembrane region" description="Helical" evidence="6">
    <location>
        <begin position="329"/>
        <end position="351"/>
    </location>
</feature>
<feature type="transmembrane region" description="Helical" evidence="6">
    <location>
        <begin position="390"/>
        <end position="410"/>
    </location>
</feature>
<dbReference type="RefSeq" id="WP_209212032.1">
    <property type="nucleotide sequence ID" value="NZ_JAFFZM010000011.1"/>
</dbReference>
<evidence type="ECO:0000313" key="9">
    <source>
        <dbReference type="Proteomes" id="UP000721954"/>
    </source>
</evidence>
<dbReference type="InterPro" id="IPR036259">
    <property type="entry name" value="MFS_trans_sf"/>
</dbReference>
<name>A0ABS3XYC0_9ACTN</name>
<proteinExistence type="predicted"/>
<accession>A0ABS3XYC0</accession>
<dbReference type="Proteomes" id="UP000721954">
    <property type="component" value="Unassembled WGS sequence"/>
</dbReference>
<feature type="transmembrane region" description="Helical" evidence="6">
    <location>
        <begin position="271"/>
        <end position="292"/>
    </location>
</feature>
<keyword evidence="9" id="KW-1185">Reference proteome</keyword>
<feature type="transmembrane region" description="Helical" evidence="6">
    <location>
        <begin position="304"/>
        <end position="323"/>
    </location>
</feature>
<dbReference type="PANTHER" id="PTHR23514">
    <property type="entry name" value="BYPASS OF STOP CODON PROTEIN 6"/>
    <property type="match status" value="1"/>
</dbReference>
<feature type="transmembrane region" description="Helical" evidence="6">
    <location>
        <begin position="363"/>
        <end position="384"/>
    </location>
</feature>
<evidence type="ECO:0000256" key="5">
    <source>
        <dbReference type="SAM" id="MobiDB-lite"/>
    </source>
</evidence>
<evidence type="ECO:0000256" key="2">
    <source>
        <dbReference type="ARBA" id="ARBA00022692"/>
    </source>
</evidence>
<dbReference type="Pfam" id="PF07690">
    <property type="entry name" value="MFS_1"/>
    <property type="match status" value="1"/>
</dbReference>
<gene>
    <name evidence="8" type="ORF">JW613_19060</name>
</gene>
<feature type="transmembrane region" description="Helical" evidence="6">
    <location>
        <begin position="35"/>
        <end position="53"/>
    </location>
</feature>
<feature type="transmembrane region" description="Helical" evidence="6">
    <location>
        <begin position="242"/>
        <end position="265"/>
    </location>
</feature>
<dbReference type="InterPro" id="IPR011701">
    <property type="entry name" value="MFS"/>
</dbReference>
<keyword evidence="3 6" id="KW-1133">Transmembrane helix</keyword>
<sequence length="419" mass="41725">MPTLNKIRSALAGATGHGGRSMAAPHRSDLRRFRYALTALFALDGFLFAGWVVRIPAVKAQTGASASTLGLALLGVSAGAVATMMVTGRLCARFGNQPVLLACGFLLPLSVALPPLTGSALALGLVLLVFGAAYGGMNVALNSTAVELITALRRPVMPGFHAAFSLGGMVGAGLGGLLAGQLTATRHLLLLTAAGLVVAALAARPLLRFQLPGARRPGGEGPDGTPGTAGPPRPAGRSRRPVAVLGLIALCTAYGEGALADWSALHLTDDLGASAALAASGYSVFAGAMTLGRLSGTTLVERLGPGKVLIGGGVLGCCGMLLGSLAPSVWLVLGGFVLTGLGLANVFPIAIGRAGDLAGPSGVAAASTFGYGGILLGPVAIGFLADWFSLRSALLTVALLAAFASVTAAATRKRVLPEG</sequence>
<dbReference type="PANTHER" id="PTHR23514:SF13">
    <property type="entry name" value="INNER MEMBRANE PROTEIN YBJJ"/>
    <property type="match status" value="1"/>
</dbReference>
<feature type="region of interest" description="Disordered" evidence="5">
    <location>
        <begin position="213"/>
        <end position="238"/>
    </location>
</feature>
<keyword evidence="4 6" id="KW-0472">Membrane</keyword>
<evidence type="ECO:0000259" key="7">
    <source>
        <dbReference type="PROSITE" id="PS50850"/>
    </source>
</evidence>
<dbReference type="GeneID" id="96260718"/>
<dbReference type="InterPro" id="IPR020846">
    <property type="entry name" value="MFS_dom"/>
</dbReference>
<evidence type="ECO:0000256" key="1">
    <source>
        <dbReference type="ARBA" id="ARBA00004651"/>
    </source>
</evidence>
<evidence type="ECO:0000256" key="6">
    <source>
        <dbReference type="SAM" id="Phobius"/>
    </source>
</evidence>
<dbReference type="PROSITE" id="PS50850">
    <property type="entry name" value="MFS"/>
    <property type="match status" value="1"/>
</dbReference>
<feature type="transmembrane region" description="Helical" evidence="6">
    <location>
        <begin position="162"/>
        <end position="182"/>
    </location>
</feature>
<feature type="transmembrane region" description="Helical" evidence="6">
    <location>
        <begin position="65"/>
        <end position="87"/>
    </location>
</feature>
<dbReference type="EMBL" id="JAFFZM010000011">
    <property type="protein sequence ID" value="MBO8200385.1"/>
    <property type="molecule type" value="Genomic_DNA"/>
</dbReference>
<evidence type="ECO:0000313" key="8">
    <source>
        <dbReference type="EMBL" id="MBO8200385.1"/>
    </source>
</evidence>
<organism evidence="8 9">
    <name type="scientific">Streptomyces smyrnaeus</name>
    <dbReference type="NCBI Taxonomy" id="1387713"/>
    <lineage>
        <taxon>Bacteria</taxon>
        <taxon>Bacillati</taxon>
        <taxon>Actinomycetota</taxon>
        <taxon>Actinomycetes</taxon>
        <taxon>Kitasatosporales</taxon>
        <taxon>Streptomycetaceae</taxon>
        <taxon>Streptomyces</taxon>
    </lineage>
</organism>
<evidence type="ECO:0000256" key="3">
    <source>
        <dbReference type="ARBA" id="ARBA00022989"/>
    </source>
</evidence>
<dbReference type="InterPro" id="IPR051788">
    <property type="entry name" value="MFS_Transporter"/>
</dbReference>
<evidence type="ECO:0000256" key="4">
    <source>
        <dbReference type="ARBA" id="ARBA00023136"/>
    </source>
</evidence>
<feature type="transmembrane region" description="Helical" evidence="6">
    <location>
        <begin position="188"/>
        <end position="207"/>
    </location>
</feature>
<keyword evidence="2 6" id="KW-0812">Transmembrane</keyword>
<feature type="domain" description="Major facilitator superfamily (MFS) profile" evidence="7">
    <location>
        <begin position="30"/>
        <end position="416"/>
    </location>
</feature>